<dbReference type="InterPro" id="IPR001179">
    <property type="entry name" value="PPIase_FKBP_dom"/>
</dbReference>
<feature type="signal peptide" evidence="9">
    <location>
        <begin position="1"/>
        <end position="21"/>
    </location>
</feature>
<comment type="caution">
    <text evidence="11">The sequence shown here is derived from an EMBL/GenBank/DDBJ whole genome shotgun (WGS) entry which is preliminary data.</text>
</comment>
<dbReference type="FunFam" id="3.10.50.40:FF:000045">
    <property type="entry name" value="Peptidyl-prolyl cis-trans isomerase"/>
    <property type="match status" value="1"/>
</dbReference>
<keyword evidence="5 6" id="KW-0413">Isomerase</keyword>
<feature type="region of interest" description="Disordered" evidence="8">
    <location>
        <begin position="18"/>
        <end position="69"/>
    </location>
</feature>
<evidence type="ECO:0000259" key="10">
    <source>
        <dbReference type="PROSITE" id="PS50059"/>
    </source>
</evidence>
<dbReference type="Gene3D" id="3.10.50.40">
    <property type="match status" value="1"/>
</dbReference>
<organism evidence="11 12">
    <name type="scientific">Salinisphaera orenii MK-B5</name>
    <dbReference type="NCBI Taxonomy" id="856730"/>
    <lineage>
        <taxon>Bacteria</taxon>
        <taxon>Pseudomonadati</taxon>
        <taxon>Pseudomonadota</taxon>
        <taxon>Gammaproteobacteria</taxon>
        <taxon>Salinisphaerales</taxon>
        <taxon>Salinisphaeraceae</taxon>
        <taxon>Salinisphaera</taxon>
    </lineage>
</organism>
<dbReference type="GO" id="GO:0006457">
    <property type="term" value="P:protein folding"/>
    <property type="evidence" value="ECO:0007669"/>
    <property type="project" value="InterPro"/>
</dbReference>
<dbReference type="PROSITE" id="PS50059">
    <property type="entry name" value="FKBP_PPIASE"/>
    <property type="match status" value="1"/>
</dbReference>
<feature type="chain" id="PRO_5019423261" description="Peptidyl-prolyl cis-trans isomerase" evidence="9">
    <location>
        <begin position="22"/>
        <end position="306"/>
    </location>
</feature>
<keyword evidence="4 6" id="KW-0697">Rotamase</keyword>
<feature type="compositionally biased region" description="Gly residues" evidence="8">
    <location>
        <begin position="271"/>
        <end position="281"/>
    </location>
</feature>
<dbReference type="AlphaFoldDB" id="A0A423PQ36"/>
<dbReference type="GO" id="GO:0003755">
    <property type="term" value="F:peptidyl-prolyl cis-trans isomerase activity"/>
    <property type="evidence" value="ECO:0007669"/>
    <property type="project" value="UniProtKB-UniRule"/>
</dbReference>
<evidence type="ECO:0000256" key="7">
    <source>
        <dbReference type="RuleBase" id="RU003915"/>
    </source>
</evidence>
<dbReference type="PANTHER" id="PTHR43811">
    <property type="entry name" value="FKBP-TYPE PEPTIDYL-PROLYL CIS-TRANS ISOMERASE FKPA"/>
    <property type="match status" value="1"/>
</dbReference>
<feature type="domain" description="PPIase FKBP-type" evidence="10">
    <location>
        <begin position="181"/>
        <end position="267"/>
    </location>
</feature>
<feature type="compositionally biased region" description="Polar residues" evidence="8">
    <location>
        <begin position="18"/>
        <end position="29"/>
    </location>
</feature>
<feature type="region of interest" description="Disordered" evidence="8">
    <location>
        <begin position="264"/>
        <end position="306"/>
    </location>
</feature>
<dbReference type="NCBIfam" id="NF008602">
    <property type="entry name" value="PRK11570.1"/>
    <property type="match status" value="1"/>
</dbReference>
<reference evidence="11 12" key="1">
    <citation type="submission" date="2013-10" db="EMBL/GenBank/DDBJ databases">
        <title>Salinisphaera orenii MK-B5 Genome Sequencing.</title>
        <authorList>
            <person name="Lai Q."/>
            <person name="Li C."/>
            <person name="Shao Z."/>
        </authorList>
    </citation>
    <scope>NUCLEOTIDE SEQUENCE [LARGE SCALE GENOMIC DNA]</scope>
    <source>
        <strain evidence="11 12">MK-B5</strain>
    </source>
</reference>
<feature type="compositionally biased region" description="Low complexity" evidence="8">
    <location>
        <begin position="36"/>
        <end position="45"/>
    </location>
</feature>
<evidence type="ECO:0000256" key="8">
    <source>
        <dbReference type="SAM" id="MobiDB-lite"/>
    </source>
</evidence>
<evidence type="ECO:0000313" key="11">
    <source>
        <dbReference type="EMBL" id="ROO27736.1"/>
    </source>
</evidence>
<evidence type="ECO:0000256" key="1">
    <source>
        <dbReference type="ARBA" id="ARBA00000971"/>
    </source>
</evidence>
<dbReference type="InterPro" id="IPR000774">
    <property type="entry name" value="PPIase_FKBP_N"/>
</dbReference>
<feature type="region of interest" description="Disordered" evidence="8">
    <location>
        <begin position="150"/>
        <end position="182"/>
    </location>
</feature>
<comment type="similarity">
    <text evidence="2 7">Belongs to the FKBP-type PPIase family.</text>
</comment>
<sequence>MKRFIALLACILALTACGNQSDSDQSGSEQAGGGDSSASTDTSTNGDGGDSGAEDDAAQSGDAFANDDEKRSYALGMDIGNSLQELPVELNVDMLAQGVRDTIEGNDTRLSQEELDSVMQGFVKDMEAAQQDQAQEQARSNQDKGEQFLAENKDKEGVETTDSGLQYKVLEEGDGPTPSKSDSVTVHYTGELIDGTVFDSSRERGEPVTFPVDAVIPGWTEALQLMKEGAKYELYIPADLAYGERGAGAQIGPNETLIFDVELIEVDDGGSGEGSDGAGGDGGDEESAADASGGDSAGEDSNADEG</sequence>
<dbReference type="InterPro" id="IPR036944">
    <property type="entry name" value="PPIase_FKBP_N_sf"/>
</dbReference>
<evidence type="ECO:0000256" key="4">
    <source>
        <dbReference type="ARBA" id="ARBA00023110"/>
    </source>
</evidence>
<protein>
    <recommendedName>
        <fullName evidence="7">Peptidyl-prolyl cis-trans isomerase</fullName>
        <ecNumber evidence="7">5.2.1.8</ecNumber>
    </recommendedName>
</protein>
<dbReference type="SUPFAM" id="SSF54534">
    <property type="entry name" value="FKBP-like"/>
    <property type="match status" value="1"/>
</dbReference>
<dbReference type="Proteomes" id="UP000283993">
    <property type="component" value="Unassembled WGS sequence"/>
</dbReference>
<dbReference type="RefSeq" id="WP_221179921.1">
    <property type="nucleotide sequence ID" value="NZ_AYKH01000012.1"/>
</dbReference>
<evidence type="ECO:0000256" key="5">
    <source>
        <dbReference type="ARBA" id="ARBA00023235"/>
    </source>
</evidence>
<dbReference type="InterPro" id="IPR046357">
    <property type="entry name" value="PPIase_dom_sf"/>
</dbReference>
<dbReference type="EMBL" id="AYKH01000012">
    <property type="protein sequence ID" value="ROO27736.1"/>
    <property type="molecule type" value="Genomic_DNA"/>
</dbReference>
<comment type="catalytic activity">
    <reaction evidence="1 6 7">
        <text>[protein]-peptidylproline (omega=180) = [protein]-peptidylproline (omega=0)</text>
        <dbReference type="Rhea" id="RHEA:16237"/>
        <dbReference type="Rhea" id="RHEA-COMP:10747"/>
        <dbReference type="Rhea" id="RHEA-COMP:10748"/>
        <dbReference type="ChEBI" id="CHEBI:83833"/>
        <dbReference type="ChEBI" id="CHEBI:83834"/>
        <dbReference type="EC" id="5.2.1.8"/>
    </reaction>
</comment>
<dbReference type="Gene3D" id="1.10.287.460">
    <property type="entry name" value="Peptidyl-prolyl cis-trans isomerase, FKBP-type, N-terminal domain"/>
    <property type="match status" value="1"/>
</dbReference>
<dbReference type="PROSITE" id="PS51257">
    <property type="entry name" value="PROKAR_LIPOPROTEIN"/>
    <property type="match status" value="1"/>
</dbReference>
<accession>A0A423PQ36</accession>
<feature type="compositionally biased region" description="Acidic residues" evidence="8">
    <location>
        <begin position="297"/>
        <end position="306"/>
    </location>
</feature>
<evidence type="ECO:0000256" key="9">
    <source>
        <dbReference type="SAM" id="SignalP"/>
    </source>
</evidence>
<dbReference type="EC" id="5.2.1.8" evidence="7"/>
<evidence type="ECO:0000256" key="3">
    <source>
        <dbReference type="ARBA" id="ARBA00022729"/>
    </source>
</evidence>
<name>A0A423PQ36_9GAMM</name>
<evidence type="ECO:0000256" key="6">
    <source>
        <dbReference type="PROSITE-ProRule" id="PRU00277"/>
    </source>
</evidence>
<dbReference type="Pfam" id="PF00254">
    <property type="entry name" value="FKBP_C"/>
    <property type="match status" value="1"/>
</dbReference>
<proteinExistence type="inferred from homology"/>
<dbReference type="Pfam" id="PF01346">
    <property type="entry name" value="FKBP_N"/>
    <property type="match status" value="1"/>
</dbReference>
<keyword evidence="12" id="KW-1185">Reference proteome</keyword>
<gene>
    <name evidence="11" type="ORF">SAOR_07875</name>
</gene>
<evidence type="ECO:0000313" key="12">
    <source>
        <dbReference type="Proteomes" id="UP000283993"/>
    </source>
</evidence>
<keyword evidence="3 9" id="KW-0732">Signal</keyword>
<evidence type="ECO:0000256" key="2">
    <source>
        <dbReference type="ARBA" id="ARBA00006577"/>
    </source>
</evidence>
<dbReference type="PANTHER" id="PTHR43811:SF57">
    <property type="entry name" value="FKBP-TYPE PEPTIDYL-PROLYL CIS-TRANS ISOMERASE FKPA-RELATED"/>
    <property type="match status" value="1"/>
</dbReference>